<dbReference type="Pfam" id="PF00126">
    <property type="entry name" value="HTH_1"/>
    <property type="match status" value="1"/>
</dbReference>
<organism evidence="6 7">
    <name type="scientific">Leifsonia kafniensis</name>
    <dbReference type="NCBI Taxonomy" id="475957"/>
    <lineage>
        <taxon>Bacteria</taxon>
        <taxon>Bacillati</taxon>
        <taxon>Actinomycetota</taxon>
        <taxon>Actinomycetes</taxon>
        <taxon>Micrococcales</taxon>
        <taxon>Microbacteriaceae</taxon>
        <taxon>Leifsonia</taxon>
    </lineage>
</organism>
<dbReference type="InterPro" id="IPR036388">
    <property type="entry name" value="WH-like_DNA-bd_sf"/>
</dbReference>
<dbReference type="SUPFAM" id="SSF53850">
    <property type="entry name" value="Periplasmic binding protein-like II"/>
    <property type="match status" value="1"/>
</dbReference>
<sequence>MEIRQLEYFVAVADEKNFGRAANRLHVVQSAVSAGIQTLERDLATSLFDRRGKRTELTDAGEALLPRARRALDAMRDARDAVSEVSGGLSGTLRVGTLTSIPLVDIPAVLGEFHRQHPGVKLVTGGTPSGSAGLVASLLEHRLDLAFVSLPAVPPVGIDVTLLGRAPLMVALPHGHRLANRPHVTLHDLADEDFVDLPPGFGNRELVDRAFSAAGLSRRVALEITDIGTAVQYVQYGLGVSVLPEFLLNETPGVTVVRIDGDLPWWSVGVASASNRALGSAGKALLEIIQQAVLHGSGHSCA</sequence>
<keyword evidence="4" id="KW-0804">Transcription</keyword>
<dbReference type="PANTHER" id="PTHR30346:SF28">
    <property type="entry name" value="HTH-TYPE TRANSCRIPTIONAL REGULATOR CYNR"/>
    <property type="match status" value="1"/>
</dbReference>
<evidence type="ECO:0000313" key="6">
    <source>
        <dbReference type="EMBL" id="GAA3860969.1"/>
    </source>
</evidence>
<dbReference type="Proteomes" id="UP001501803">
    <property type="component" value="Unassembled WGS sequence"/>
</dbReference>
<evidence type="ECO:0000256" key="3">
    <source>
        <dbReference type="ARBA" id="ARBA00023125"/>
    </source>
</evidence>
<comment type="similarity">
    <text evidence="1">Belongs to the LysR transcriptional regulatory family.</text>
</comment>
<dbReference type="SUPFAM" id="SSF46785">
    <property type="entry name" value="Winged helix' DNA-binding domain"/>
    <property type="match status" value="1"/>
</dbReference>
<dbReference type="InterPro" id="IPR000847">
    <property type="entry name" value="LysR_HTH_N"/>
</dbReference>
<dbReference type="CDD" id="cd08436">
    <property type="entry name" value="PBP2_LTTR_like_3"/>
    <property type="match status" value="1"/>
</dbReference>
<protein>
    <submittedName>
        <fullName evidence="6">LysR family transcriptional regulator</fullName>
    </submittedName>
</protein>
<reference evidence="7" key="1">
    <citation type="journal article" date="2019" name="Int. J. Syst. Evol. Microbiol.">
        <title>The Global Catalogue of Microorganisms (GCM) 10K type strain sequencing project: providing services to taxonomists for standard genome sequencing and annotation.</title>
        <authorList>
            <consortium name="The Broad Institute Genomics Platform"/>
            <consortium name="The Broad Institute Genome Sequencing Center for Infectious Disease"/>
            <person name="Wu L."/>
            <person name="Ma J."/>
        </authorList>
    </citation>
    <scope>NUCLEOTIDE SEQUENCE [LARGE SCALE GENOMIC DNA]</scope>
    <source>
        <strain evidence="7">JCM 17021</strain>
    </source>
</reference>
<dbReference type="RefSeq" id="WP_425562205.1">
    <property type="nucleotide sequence ID" value="NZ_BAABCN010000002.1"/>
</dbReference>
<evidence type="ECO:0000313" key="7">
    <source>
        <dbReference type="Proteomes" id="UP001501803"/>
    </source>
</evidence>
<keyword evidence="3" id="KW-0238">DNA-binding</keyword>
<proteinExistence type="inferred from homology"/>
<comment type="caution">
    <text evidence="6">The sequence shown here is derived from an EMBL/GenBank/DDBJ whole genome shotgun (WGS) entry which is preliminary data.</text>
</comment>
<evidence type="ECO:0000256" key="1">
    <source>
        <dbReference type="ARBA" id="ARBA00009437"/>
    </source>
</evidence>
<dbReference type="EMBL" id="BAABCN010000002">
    <property type="protein sequence ID" value="GAA3860969.1"/>
    <property type="molecule type" value="Genomic_DNA"/>
</dbReference>
<evidence type="ECO:0000256" key="4">
    <source>
        <dbReference type="ARBA" id="ARBA00023163"/>
    </source>
</evidence>
<dbReference type="Gene3D" id="3.40.190.290">
    <property type="match status" value="1"/>
</dbReference>
<dbReference type="PANTHER" id="PTHR30346">
    <property type="entry name" value="TRANSCRIPTIONAL DUAL REGULATOR HCAR-RELATED"/>
    <property type="match status" value="1"/>
</dbReference>
<keyword evidence="2" id="KW-0805">Transcription regulation</keyword>
<dbReference type="PRINTS" id="PR00039">
    <property type="entry name" value="HTHLYSR"/>
</dbReference>
<evidence type="ECO:0000259" key="5">
    <source>
        <dbReference type="PROSITE" id="PS50931"/>
    </source>
</evidence>
<gene>
    <name evidence="6" type="ORF">GCM10022381_01680</name>
</gene>
<dbReference type="PROSITE" id="PS50931">
    <property type="entry name" value="HTH_LYSR"/>
    <property type="match status" value="1"/>
</dbReference>
<dbReference type="Gene3D" id="1.10.10.10">
    <property type="entry name" value="Winged helix-like DNA-binding domain superfamily/Winged helix DNA-binding domain"/>
    <property type="match status" value="1"/>
</dbReference>
<dbReference type="Pfam" id="PF03466">
    <property type="entry name" value="LysR_substrate"/>
    <property type="match status" value="1"/>
</dbReference>
<evidence type="ECO:0000256" key="2">
    <source>
        <dbReference type="ARBA" id="ARBA00023015"/>
    </source>
</evidence>
<accession>A0ABP7JZU3</accession>
<dbReference type="InterPro" id="IPR036390">
    <property type="entry name" value="WH_DNA-bd_sf"/>
</dbReference>
<dbReference type="InterPro" id="IPR005119">
    <property type="entry name" value="LysR_subst-bd"/>
</dbReference>
<name>A0ABP7JZU3_9MICO</name>
<keyword evidence="7" id="KW-1185">Reference proteome</keyword>
<feature type="domain" description="HTH lysR-type" evidence="5">
    <location>
        <begin position="1"/>
        <end position="58"/>
    </location>
</feature>